<dbReference type="Pfam" id="PF01400">
    <property type="entry name" value="Astacin"/>
    <property type="match status" value="1"/>
</dbReference>
<dbReference type="InterPro" id="IPR000859">
    <property type="entry name" value="CUB_dom"/>
</dbReference>
<evidence type="ECO:0000256" key="3">
    <source>
        <dbReference type="ARBA" id="ARBA00022536"/>
    </source>
</evidence>
<evidence type="ECO:0000256" key="9">
    <source>
        <dbReference type="ARBA" id="ARBA00023049"/>
    </source>
</evidence>
<feature type="disulfide bond" evidence="13">
    <location>
        <begin position="150"/>
        <end position="305"/>
    </location>
</feature>
<evidence type="ECO:0000256" key="6">
    <source>
        <dbReference type="ARBA" id="ARBA00022729"/>
    </source>
</evidence>
<keyword evidence="6 14" id="KW-0732">Signal</keyword>
<keyword evidence="5 13" id="KW-0479">Metal-binding</keyword>
<gene>
    <name evidence="17" type="ORF">GSLYS_00006557001</name>
</gene>
<dbReference type="PANTHER" id="PTHR10127">
    <property type="entry name" value="DISCOIDIN, CUB, EGF, LAMININ , AND ZINC METALLOPROTEASE DOMAIN CONTAINING"/>
    <property type="match status" value="1"/>
</dbReference>
<dbReference type="GO" id="GO:0005576">
    <property type="term" value="C:extracellular region"/>
    <property type="evidence" value="ECO:0007669"/>
    <property type="project" value="UniProtKB-SubCell"/>
</dbReference>
<evidence type="ECO:0000256" key="8">
    <source>
        <dbReference type="ARBA" id="ARBA00022833"/>
    </source>
</evidence>
<dbReference type="SUPFAM" id="SSF49854">
    <property type="entry name" value="Spermadhesin, CUB domain"/>
    <property type="match status" value="1"/>
</dbReference>
<comment type="subcellular location">
    <subcellularLocation>
        <location evidence="1">Secreted</location>
    </subcellularLocation>
</comment>
<keyword evidence="4 13" id="KW-0645">Protease</keyword>
<dbReference type="GO" id="GO:0008270">
    <property type="term" value="F:zinc ion binding"/>
    <property type="evidence" value="ECO:0007669"/>
    <property type="project" value="UniProtKB-UniRule"/>
</dbReference>
<dbReference type="Gene3D" id="3.40.390.10">
    <property type="entry name" value="Collagenase (Catalytic Domain)"/>
    <property type="match status" value="1"/>
</dbReference>
<evidence type="ECO:0000256" key="14">
    <source>
        <dbReference type="RuleBase" id="RU361183"/>
    </source>
</evidence>
<dbReference type="PIRSF" id="PIRSF036365">
    <property type="entry name" value="Astacin_nematoda"/>
    <property type="match status" value="1"/>
</dbReference>
<dbReference type="InterPro" id="IPR035914">
    <property type="entry name" value="Sperma_CUB_dom_sf"/>
</dbReference>
<evidence type="ECO:0000256" key="1">
    <source>
        <dbReference type="ARBA" id="ARBA00004613"/>
    </source>
</evidence>
<dbReference type="Gene3D" id="2.60.120.290">
    <property type="entry name" value="Spermadhesin, CUB domain"/>
    <property type="match status" value="1"/>
</dbReference>
<dbReference type="GO" id="GO:0018996">
    <property type="term" value="P:molting cycle, collagen and cuticulin-based cuticle"/>
    <property type="evidence" value="ECO:0007669"/>
    <property type="project" value="InterPro"/>
</dbReference>
<dbReference type="SMART" id="SM00235">
    <property type="entry name" value="ZnMc"/>
    <property type="match status" value="1"/>
</dbReference>
<reference evidence="17 18" key="1">
    <citation type="submission" date="2024-04" db="EMBL/GenBank/DDBJ databases">
        <authorList>
            <consortium name="Genoscope - CEA"/>
            <person name="William W."/>
        </authorList>
    </citation>
    <scope>NUCLEOTIDE SEQUENCE [LARGE SCALE GENOMIC DNA]</scope>
</reference>
<dbReference type="InterPro" id="IPR024079">
    <property type="entry name" value="MetalloPept_cat_dom_sf"/>
</dbReference>
<comment type="caution">
    <text evidence="12">Lacks conserved residue(s) required for the propagation of feature annotation.</text>
</comment>
<evidence type="ECO:0000259" key="16">
    <source>
        <dbReference type="PROSITE" id="PS51864"/>
    </source>
</evidence>
<evidence type="ECO:0000256" key="13">
    <source>
        <dbReference type="PROSITE-ProRule" id="PRU01211"/>
    </source>
</evidence>
<evidence type="ECO:0000259" key="15">
    <source>
        <dbReference type="PROSITE" id="PS01180"/>
    </source>
</evidence>
<comment type="cofactor">
    <cofactor evidence="13 14">
        <name>Zn(2+)</name>
        <dbReference type="ChEBI" id="CHEBI:29105"/>
    </cofactor>
    <text evidence="13 14">Binds 1 zinc ion per subunit.</text>
</comment>
<proteinExistence type="predicted"/>
<feature type="domain" description="Peptidase M12A" evidence="16">
    <location>
        <begin position="104"/>
        <end position="306"/>
    </location>
</feature>
<evidence type="ECO:0000313" key="17">
    <source>
        <dbReference type="EMBL" id="CAL1532490.1"/>
    </source>
</evidence>
<dbReference type="PRINTS" id="PR00480">
    <property type="entry name" value="ASTACIN"/>
</dbReference>
<feature type="active site" evidence="13">
    <location>
        <position position="204"/>
    </location>
</feature>
<dbReference type="CDD" id="cd04280">
    <property type="entry name" value="ZnMc_astacin_like"/>
    <property type="match status" value="1"/>
</dbReference>
<keyword evidence="2" id="KW-0964">Secreted</keyword>
<dbReference type="SMART" id="SM00042">
    <property type="entry name" value="CUB"/>
    <property type="match status" value="1"/>
</dbReference>
<dbReference type="SUPFAM" id="SSF55486">
    <property type="entry name" value="Metalloproteases ('zincins'), catalytic domain"/>
    <property type="match status" value="1"/>
</dbReference>
<keyword evidence="10 13" id="KW-1015">Disulfide bond</keyword>
<dbReference type="GO" id="GO:0006508">
    <property type="term" value="P:proteolysis"/>
    <property type="evidence" value="ECO:0007669"/>
    <property type="project" value="UniProtKB-KW"/>
</dbReference>
<evidence type="ECO:0000256" key="11">
    <source>
        <dbReference type="ARBA" id="ARBA00023180"/>
    </source>
</evidence>
<evidence type="ECO:0000256" key="12">
    <source>
        <dbReference type="PROSITE-ProRule" id="PRU00059"/>
    </source>
</evidence>
<feature type="domain" description="CUB" evidence="15">
    <location>
        <begin position="352"/>
        <end position="473"/>
    </location>
</feature>
<dbReference type="AlphaFoldDB" id="A0AAV2HFB4"/>
<keyword evidence="9 13" id="KW-0482">Metalloprotease</keyword>
<accession>A0AAV2HFB4</accession>
<feature type="binding site" evidence="13">
    <location>
        <position position="207"/>
    </location>
    <ligand>
        <name>Zn(2+)</name>
        <dbReference type="ChEBI" id="CHEBI:29105"/>
        <note>catalytic</note>
    </ligand>
</feature>
<protein>
    <recommendedName>
        <fullName evidence="14">Metalloendopeptidase</fullName>
        <ecNumber evidence="14">3.4.24.-</ecNumber>
    </recommendedName>
</protein>
<dbReference type="InterPro" id="IPR006026">
    <property type="entry name" value="Peptidase_Metallo"/>
</dbReference>
<evidence type="ECO:0000313" key="18">
    <source>
        <dbReference type="Proteomes" id="UP001497497"/>
    </source>
</evidence>
<sequence>MSSLLSWTLMSSLLSWTLMSSCGISAAPVAVKNVKSANISLGEQSEADIKAVSLILQQLENELVRGINRSMDSPPGRMLYEGDIMLTAGEAEALLTSSRGRKKRKITTEEDKRWPLPIPYRFNDSHKYLLNTTEKAIILSAIKELSSLTCITFEEVGLDHPNKPILDFRKDDGCWSYIGREKAFQLQEISTSKGCFEKGILLHELGHAIGFWHEQSRPDRDGYVIYLEENVKRGEEFNFKRENWGDIDNMGVPYDVGSIMHYGSSFFSQNGKITLETRDPLLQRDLGQREAMTFFDVKLANLAYCKDACPSATFSCLHDGYPDPKDCSRCRCPDGLSGSVCQYAATSVGASCGGPLFVDGGAKYTVRSPGYPWAYMGNTQCSWLFQTRPGMRLYLDVKPDNFMRHLDCPISNYSVCHDYLEVKYNLSFGYSGARFCCGLPPPKIIVSSGSAMLVLFRAARNGIGGFSAEIYAEPCGGCFDSPAPQKPCISTQGVSCRQEWYKMEYIPCPVYTPPTYACNKYM</sequence>
<evidence type="ECO:0000256" key="2">
    <source>
        <dbReference type="ARBA" id="ARBA00022525"/>
    </source>
</evidence>
<dbReference type="FunFam" id="3.40.390.10:FF:000028">
    <property type="entry name" value="Zinc metalloproteinase"/>
    <property type="match status" value="1"/>
</dbReference>
<evidence type="ECO:0000256" key="4">
    <source>
        <dbReference type="ARBA" id="ARBA00022670"/>
    </source>
</evidence>
<dbReference type="EMBL" id="CAXITT010000117">
    <property type="protein sequence ID" value="CAL1532490.1"/>
    <property type="molecule type" value="Genomic_DNA"/>
</dbReference>
<dbReference type="InterPro" id="IPR034035">
    <property type="entry name" value="Astacin-like_dom"/>
</dbReference>
<dbReference type="InterPro" id="IPR001506">
    <property type="entry name" value="Peptidase_M12A"/>
</dbReference>
<dbReference type="CDD" id="cd00041">
    <property type="entry name" value="CUB"/>
    <property type="match status" value="1"/>
</dbReference>
<evidence type="ECO:0000256" key="7">
    <source>
        <dbReference type="ARBA" id="ARBA00022801"/>
    </source>
</evidence>
<dbReference type="PANTHER" id="PTHR10127:SF780">
    <property type="entry name" value="METALLOENDOPEPTIDASE"/>
    <property type="match status" value="1"/>
</dbReference>
<comment type="caution">
    <text evidence="17">The sequence shown here is derived from an EMBL/GenBank/DDBJ whole genome shotgun (WGS) entry which is preliminary data.</text>
</comment>
<dbReference type="GO" id="GO:0004222">
    <property type="term" value="F:metalloendopeptidase activity"/>
    <property type="evidence" value="ECO:0007669"/>
    <property type="project" value="UniProtKB-UniRule"/>
</dbReference>
<feature type="chain" id="PRO_5043095440" description="Metalloendopeptidase" evidence="14">
    <location>
        <begin position="27"/>
        <end position="522"/>
    </location>
</feature>
<dbReference type="PROSITE" id="PS01180">
    <property type="entry name" value="CUB"/>
    <property type="match status" value="1"/>
</dbReference>
<dbReference type="PROSITE" id="PS51864">
    <property type="entry name" value="ASTACIN"/>
    <property type="match status" value="1"/>
</dbReference>
<keyword evidence="8 13" id="KW-0862">Zinc</keyword>
<name>A0AAV2HFB4_LYMST</name>
<keyword evidence="11" id="KW-0325">Glycoprotein</keyword>
<dbReference type="Pfam" id="PF00431">
    <property type="entry name" value="CUB"/>
    <property type="match status" value="1"/>
</dbReference>
<keyword evidence="3" id="KW-0245">EGF-like domain</keyword>
<feature type="signal peptide" evidence="14">
    <location>
        <begin position="1"/>
        <end position="26"/>
    </location>
</feature>
<feature type="binding site" evidence="13">
    <location>
        <position position="203"/>
    </location>
    <ligand>
        <name>Zn(2+)</name>
        <dbReference type="ChEBI" id="CHEBI:29105"/>
        <note>catalytic</note>
    </ligand>
</feature>
<dbReference type="InterPro" id="IPR017050">
    <property type="entry name" value="Metallopeptidase_nem"/>
</dbReference>
<dbReference type="EC" id="3.4.24.-" evidence="14"/>
<feature type="binding site" evidence="13">
    <location>
        <position position="213"/>
    </location>
    <ligand>
        <name>Zn(2+)</name>
        <dbReference type="ChEBI" id="CHEBI:29105"/>
        <note>catalytic</note>
    </ligand>
</feature>
<organism evidence="17 18">
    <name type="scientific">Lymnaea stagnalis</name>
    <name type="common">Great pond snail</name>
    <name type="synonym">Helix stagnalis</name>
    <dbReference type="NCBI Taxonomy" id="6523"/>
    <lineage>
        <taxon>Eukaryota</taxon>
        <taxon>Metazoa</taxon>
        <taxon>Spiralia</taxon>
        <taxon>Lophotrochozoa</taxon>
        <taxon>Mollusca</taxon>
        <taxon>Gastropoda</taxon>
        <taxon>Heterobranchia</taxon>
        <taxon>Euthyneura</taxon>
        <taxon>Panpulmonata</taxon>
        <taxon>Hygrophila</taxon>
        <taxon>Lymnaeoidea</taxon>
        <taxon>Lymnaeidae</taxon>
        <taxon>Lymnaea</taxon>
    </lineage>
</organism>
<keyword evidence="18" id="KW-1185">Reference proteome</keyword>
<keyword evidence="7 13" id="KW-0378">Hydrolase</keyword>
<evidence type="ECO:0000256" key="5">
    <source>
        <dbReference type="ARBA" id="ARBA00022723"/>
    </source>
</evidence>
<evidence type="ECO:0000256" key="10">
    <source>
        <dbReference type="ARBA" id="ARBA00023157"/>
    </source>
</evidence>
<dbReference type="Proteomes" id="UP001497497">
    <property type="component" value="Unassembled WGS sequence"/>
</dbReference>